<protein>
    <submittedName>
        <fullName evidence="5">Phosphate acetyltransferase</fullName>
    </submittedName>
</protein>
<evidence type="ECO:0000256" key="1">
    <source>
        <dbReference type="ARBA" id="ARBA00005656"/>
    </source>
</evidence>
<evidence type="ECO:0000256" key="3">
    <source>
        <dbReference type="ARBA" id="ARBA00023315"/>
    </source>
</evidence>
<feature type="domain" description="Phosphate acetyl/butaryl transferase" evidence="4">
    <location>
        <begin position="6"/>
        <end position="316"/>
    </location>
</feature>
<proteinExistence type="inferred from homology"/>
<dbReference type="PANTHER" id="PTHR43356:SF1">
    <property type="entry name" value="PHOSPHATE ACETYLTRANSFERASE EUTD"/>
    <property type="match status" value="1"/>
</dbReference>
<name>A0A4Y8UFA2_9GAMM</name>
<dbReference type="SUPFAM" id="SSF53659">
    <property type="entry name" value="Isocitrate/Isopropylmalate dehydrogenase-like"/>
    <property type="match status" value="1"/>
</dbReference>
<dbReference type="Proteomes" id="UP000298133">
    <property type="component" value="Unassembled WGS sequence"/>
</dbReference>
<dbReference type="InterPro" id="IPR012147">
    <property type="entry name" value="P_Ac_Bu_trans"/>
</dbReference>
<accession>A0A4Y8UFA2</accession>
<evidence type="ECO:0000256" key="2">
    <source>
        <dbReference type="ARBA" id="ARBA00022679"/>
    </source>
</evidence>
<evidence type="ECO:0000259" key="4">
    <source>
        <dbReference type="Pfam" id="PF01515"/>
    </source>
</evidence>
<dbReference type="AlphaFoldDB" id="A0A4Y8UFA2"/>
<keyword evidence="6" id="KW-1185">Reference proteome</keyword>
<dbReference type="GO" id="GO:0016746">
    <property type="term" value="F:acyltransferase activity"/>
    <property type="evidence" value="ECO:0007669"/>
    <property type="project" value="UniProtKB-KW"/>
</dbReference>
<dbReference type="EMBL" id="SPIA01000003">
    <property type="protein sequence ID" value="TFH67516.1"/>
    <property type="molecule type" value="Genomic_DNA"/>
</dbReference>
<dbReference type="Gene3D" id="3.40.50.10950">
    <property type="match status" value="1"/>
</dbReference>
<dbReference type="OrthoDB" id="9808984at2"/>
<gene>
    <name evidence="5" type="ORF">E3W66_08510</name>
</gene>
<keyword evidence="3" id="KW-0012">Acyltransferase</keyword>
<evidence type="ECO:0000313" key="5">
    <source>
        <dbReference type="EMBL" id="TFH67516.1"/>
    </source>
</evidence>
<comment type="caution">
    <text evidence="5">The sequence shown here is derived from an EMBL/GenBank/DDBJ whole genome shotgun (WGS) entry which is preliminary data.</text>
</comment>
<dbReference type="PIRSF" id="PIRSF000428">
    <property type="entry name" value="P_Ac_trans"/>
    <property type="match status" value="1"/>
</dbReference>
<keyword evidence="2 5" id="KW-0808">Transferase</keyword>
<dbReference type="InterPro" id="IPR042112">
    <property type="entry name" value="P_AcTrfase_dom2"/>
</dbReference>
<dbReference type="InterPro" id="IPR042113">
    <property type="entry name" value="P_AcTrfase_dom1"/>
</dbReference>
<dbReference type="InterPro" id="IPR002505">
    <property type="entry name" value="PTA_PTB"/>
</dbReference>
<organism evidence="5 6">
    <name type="scientific">Gammaproteobacteria bacterium LSUCC0057</name>
    <dbReference type="NCBI Taxonomy" id="2559237"/>
    <lineage>
        <taxon>Bacteria</taxon>
        <taxon>Pseudomonadati</taxon>
        <taxon>Pseudomonadota</taxon>
        <taxon>Gammaproteobacteria</taxon>
        <taxon>Cellvibrionales</taxon>
        <taxon>Porticoccaceae</taxon>
        <taxon>SAR92 clade</taxon>
    </lineage>
</organism>
<dbReference type="Pfam" id="PF01515">
    <property type="entry name" value="PTA_PTB"/>
    <property type="match status" value="1"/>
</dbReference>
<comment type="similarity">
    <text evidence="1">Belongs to the phosphate acetyltransferase and butyryltransferase family.</text>
</comment>
<dbReference type="PANTHER" id="PTHR43356">
    <property type="entry name" value="PHOSPHATE ACETYLTRANSFERASE"/>
    <property type="match status" value="1"/>
</dbReference>
<dbReference type="Gene3D" id="3.40.50.10750">
    <property type="entry name" value="Isocitrate/Isopropylmalate dehydrogenase-like"/>
    <property type="match status" value="1"/>
</dbReference>
<sequence length="320" mass="33352">MDALAAIAAQARPLQRRVLFAEPADPRVQQAIAALLEQQLAVPLVVADYPQRPAGCELLSARSDWSQLQQQAVEQLQRLNPVKQWSRDQAAELAAEPLTLAALLTSLGVADAAVAGSVATTPEVIRAGLRGVGLAANSGLVSSSFLMQHPDWVLSFGDCGVNPEPNSDQLAQIAIDTARTHRLLTGQTPRIALLSFSTLGSANHPSVSKVREATALVKTLAANIDPSWQVAGEVQADVALVAAVAAQKAPQLALAGDANVLIFPDLNAGNIGYKLVERLAGAKAIGPLLQGFARPWIDLSRGCSSADIAAAAIIAALMAK</sequence>
<evidence type="ECO:0000313" key="6">
    <source>
        <dbReference type="Proteomes" id="UP000298133"/>
    </source>
</evidence>
<dbReference type="InterPro" id="IPR050500">
    <property type="entry name" value="Phos_Acetyltrans/Butyryltrans"/>
</dbReference>
<reference evidence="5 6" key="1">
    <citation type="submission" date="2019-03" db="EMBL/GenBank/DDBJ databases">
        <title>Draft genome of Gammaproteobacteria bacterium LSUCC0057, a member of the SAR92 clade.</title>
        <authorList>
            <person name="Lanclos V.C."/>
            <person name="Doiron C."/>
            <person name="Henson M.W."/>
            <person name="Thrash J.C."/>
        </authorList>
    </citation>
    <scope>NUCLEOTIDE SEQUENCE [LARGE SCALE GENOMIC DNA]</scope>
    <source>
        <strain evidence="5 6">LSUCC0057</strain>
    </source>
</reference>